<proteinExistence type="inferred from homology"/>
<dbReference type="InterPro" id="IPR029044">
    <property type="entry name" value="Nucleotide-diphossugar_trans"/>
</dbReference>
<dbReference type="InterPro" id="IPR050834">
    <property type="entry name" value="Glycosyltransf_2"/>
</dbReference>
<dbReference type="PANTHER" id="PTHR43685">
    <property type="entry name" value="GLYCOSYLTRANSFERASE"/>
    <property type="match status" value="1"/>
</dbReference>
<name>A0ABD5RX50_9EURY</name>
<organism evidence="5 6">
    <name type="scientific">Halobium palmae</name>
    <dbReference type="NCBI Taxonomy" id="1776492"/>
    <lineage>
        <taxon>Archaea</taxon>
        <taxon>Methanobacteriati</taxon>
        <taxon>Methanobacteriota</taxon>
        <taxon>Stenosarchaea group</taxon>
        <taxon>Halobacteria</taxon>
        <taxon>Halobacteriales</taxon>
        <taxon>Haloferacaceae</taxon>
        <taxon>Halobium</taxon>
    </lineage>
</organism>
<reference evidence="5 6" key="1">
    <citation type="journal article" date="2019" name="Int. J. Syst. Evol. Microbiol.">
        <title>The Global Catalogue of Microorganisms (GCM) 10K type strain sequencing project: providing services to taxonomists for standard genome sequencing and annotation.</title>
        <authorList>
            <consortium name="The Broad Institute Genomics Platform"/>
            <consortium name="The Broad Institute Genome Sequencing Center for Infectious Disease"/>
            <person name="Wu L."/>
            <person name="Ma J."/>
        </authorList>
    </citation>
    <scope>NUCLEOTIDE SEQUENCE [LARGE SCALE GENOMIC DNA]</scope>
    <source>
        <strain evidence="5 6">NBRC 111368</strain>
    </source>
</reference>
<evidence type="ECO:0000313" key="5">
    <source>
        <dbReference type="EMBL" id="MFC6723322.1"/>
    </source>
</evidence>
<keyword evidence="2 5" id="KW-0328">Glycosyltransferase</keyword>
<gene>
    <name evidence="5" type="ORF">ACFQE1_02710</name>
</gene>
<comment type="caution">
    <text evidence="5">The sequence shown here is derived from an EMBL/GenBank/DDBJ whole genome shotgun (WGS) entry which is preliminary data.</text>
</comment>
<sequence>MDSPPFSVLISTYTNDDPDYLSVALESVIKQTAPPAEIVLVKDGPLSPALDSVVQTYHENYPELFEIRKLSENRGPGVARRIGVEITEHETIAMMDADDISVPTRFERQLEHLRQHPETDAVGGYIAEFSSNPDDPYAIRKVPLKPEAIASKARFRSPMNQTTVMARKQALLDAGNYRSTTRMEDYDLWARMLSGGATLTNVPEVLVNVRAGDEMYERRGGLEYARAEIRLQREFIRMGFVSVPVALLNLAVRLPGRLAPDQLRGWAYSRFFRRDS</sequence>
<evidence type="ECO:0000256" key="3">
    <source>
        <dbReference type="ARBA" id="ARBA00022679"/>
    </source>
</evidence>
<dbReference type="Pfam" id="PF00535">
    <property type="entry name" value="Glycos_transf_2"/>
    <property type="match status" value="1"/>
</dbReference>
<evidence type="ECO:0000259" key="4">
    <source>
        <dbReference type="Pfam" id="PF00535"/>
    </source>
</evidence>
<evidence type="ECO:0000256" key="2">
    <source>
        <dbReference type="ARBA" id="ARBA00022676"/>
    </source>
</evidence>
<keyword evidence="3 5" id="KW-0808">Transferase</keyword>
<protein>
    <submittedName>
        <fullName evidence="5">Glycosyltransferase</fullName>
        <ecNumber evidence="5">2.4.-.-</ecNumber>
    </submittedName>
</protein>
<dbReference type="PANTHER" id="PTHR43685:SF5">
    <property type="entry name" value="GLYCOSYLTRANSFERASE EPSE-RELATED"/>
    <property type="match status" value="1"/>
</dbReference>
<dbReference type="AlphaFoldDB" id="A0ABD5RX50"/>
<accession>A0ABD5RX50</accession>
<dbReference type="Proteomes" id="UP001596328">
    <property type="component" value="Unassembled WGS sequence"/>
</dbReference>
<dbReference type="EMBL" id="JBHSWU010000011">
    <property type="protein sequence ID" value="MFC6723322.1"/>
    <property type="molecule type" value="Genomic_DNA"/>
</dbReference>
<comment type="similarity">
    <text evidence="1">Belongs to the glycosyltransferase 2 family.</text>
</comment>
<feature type="domain" description="Glycosyltransferase 2-like" evidence="4">
    <location>
        <begin position="7"/>
        <end position="166"/>
    </location>
</feature>
<dbReference type="InterPro" id="IPR001173">
    <property type="entry name" value="Glyco_trans_2-like"/>
</dbReference>
<dbReference type="SUPFAM" id="SSF53448">
    <property type="entry name" value="Nucleotide-diphospho-sugar transferases"/>
    <property type="match status" value="1"/>
</dbReference>
<evidence type="ECO:0000313" key="6">
    <source>
        <dbReference type="Proteomes" id="UP001596328"/>
    </source>
</evidence>
<keyword evidence="6" id="KW-1185">Reference proteome</keyword>
<dbReference type="GO" id="GO:0016757">
    <property type="term" value="F:glycosyltransferase activity"/>
    <property type="evidence" value="ECO:0007669"/>
    <property type="project" value="UniProtKB-KW"/>
</dbReference>
<evidence type="ECO:0000256" key="1">
    <source>
        <dbReference type="ARBA" id="ARBA00006739"/>
    </source>
</evidence>
<dbReference type="EC" id="2.4.-.-" evidence="5"/>
<dbReference type="Gene3D" id="3.90.550.10">
    <property type="entry name" value="Spore Coat Polysaccharide Biosynthesis Protein SpsA, Chain A"/>
    <property type="match status" value="1"/>
</dbReference>